<keyword evidence="1" id="KW-0328">Glycosyltransferase</keyword>
<dbReference type="Pfam" id="PF21270">
    <property type="entry name" value="SOGP_4th"/>
    <property type="match status" value="1"/>
</dbReference>
<evidence type="ECO:0000259" key="4">
    <source>
        <dbReference type="Pfam" id="PF21250"/>
    </source>
</evidence>
<dbReference type="PANTHER" id="PTHR37469">
    <property type="entry name" value="CELLOBIONIC ACID PHOSPHORYLASE-RELATED"/>
    <property type="match status" value="1"/>
</dbReference>
<evidence type="ECO:0000259" key="5">
    <source>
        <dbReference type="Pfam" id="PF21270"/>
    </source>
</evidence>
<dbReference type="Proteomes" id="UP000184038">
    <property type="component" value="Unassembled WGS sequence"/>
</dbReference>
<evidence type="ECO:0000259" key="6">
    <source>
        <dbReference type="Pfam" id="PF21958"/>
    </source>
</evidence>
<evidence type="ECO:0000259" key="3">
    <source>
        <dbReference type="Pfam" id="PF17167"/>
    </source>
</evidence>
<reference evidence="7 8" key="1">
    <citation type="submission" date="2016-11" db="EMBL/GenBank/DDBJ databases">
        <authorList>
            <person name="Jaros S."/>
            <person name="Januszkiewicz K."/>
            <person name="Wedrychowicz H."/>
        </authorList>
    </citation>
    <scope>NUCLEOTIDE SEQUENCE [LARGE SCALE GENOMIC DNA]</scope>
    <source>
        <strain evidence="7 8">DSM 15930</strain>
    </source>
</reference>
<dbReference type="InterPro" id="IPR048771">
    <property type="entry name" value="SOGP_2nd"/>
</dbReference>
<dbReference type="SUPFAM" id="SSF48208">
    <property type="entry name" value="Six-hairpin glycosidases"/>
    <property type="match status" value="1"/>
</dbReference>
<dbReference type="PANTHER" id="PTHR37469:SF2">
    <property type="entry name" value="CELLOBIONIC ACID PHOSPHORYLASE"/>
    <property type="match status" value="1"/>
</dbReference>
<dbReference type="Pfam" id="PF17167">
    <property type="entry name" value="Glyco_hydro_94"/>
    <property type="match status" value="1"/>
</dbReference>
<protein>
    <submittedName>
        <fullName evidence="7">Cellobiose phosphorylase</fullName>
    </submittedName>
</protein>
<evidence type="ECO:0000256" key="1">
    <source>
        <dbReference type="ARBA" id="ARBA00022676"/>
    </source>
</evidence>
<feature type="domain" description="Glycoside phosphorylase super sandwich" evidence="4">
    <location>
        <begin position="301"/>
        <end position="548"/>
    </location>
</feature>
<dbReference type="InterPro" id="IPR008928">
    <property type="entry name" value="6-hairpin_glycosidase_sf"/>
</dbReference>
<sequence length="1108" mass="124356">MTHKNTPTPITLKNSNSTFSFLASGDTFEWIHDSVMINDFHGTNTDGSSNNIYLRIYEENSVHSYPLIGVHSNSTIEASDTNLRFTGTAKDIKYTVTFRLTPFGIWFWDISLSGECQKADVIYSQDIGVASAGSVASNELYTAQYLGHSVFEGNNGYVICSRQNMSQGGTNPYLQQGSININTNAYSTDGTQFFGLSYKKTNVPEALNGNLPNVNKQYELSHIALQTETFSVNGNKEFSFYGICKANHPEAIKEIEYVQEINDAYSYNITGEFVTSPVPTPIIGAPFASPEWNMQQINEQFPNRRLEEIDKDTLYSFFTPSNGHVVLQSKELVSERPHGHILMTNFDMTKVPTGVVSSTNYMYGVFNSQFVVGNTTNNKLLSNHRGLLNVQKNSGQRIFVKIDSTYRQLTLPAAYEMEVSGSTWYYQIEDDILVVSSFATFDRPEIVLQVRSTTGKAYDFIVSNQITAGPDEVGQSFELEQEDSMLIIKPSKDCYTRSYYPDLNFRIRIPEGSQVSDDRVFYNNLAMDPSIITININQKSDFEIVLQGSENNDAPAFEDSYDFNTNKASYDVYYNELASNFKLSTSDANNITADKLNATMRWYSHDALIHFASPHGLEQSGGAAWGTRDVCQGPVEFFLTTGHNSMVRDILMHLFAHQIDEVFEWPQWFMFDRYPIHQEDCHGDVVFWPLKAVSDYINTSGDTTILDEVVDYRSGSKGTPVGKAESILEHIKRAVETIRKRFLPGTSLISYAGGDWDDTLQPANKHLKDNLVSAWTQALAQQTLDLLSNSVVAKDEVFSKELSQMATDIKDSFYRYLIKDGVIAGFLYREADGTSKVMLHPDDTETSIQYRLLPLTRSIIAELANPELAAINVAIIDKYLACPDGIRLMDHPASYEGGISKIFLRAEQAANIGREISLQYVHAHIRYIEAMATLGKADKAWKALMQINPILITESVPNALTRQSNVYFSSSEGCYNDRYEYAANFNKLKDGSIAVKGGWRLYSSGPGIYLRRVIANLLGIRFTNDSLIIDPVIDNELNGLSFTYTCFGKTVTFVYHTNSQTDTPCIKINNEIVSSKPYSNSYRNGGVTIKKDVFLKATESNNELHIFL</sequence>
<feature type="domain" description="SOGP N-terminal" evidence="6">
    <location>
        <begin position="20"/>
        <end position="242"/>
    </location>
</feature>
<evidence type="ECO:0000313" key="7">
    <source>
        <dbReference type="EMBL" id="SHM47282.1"/>
    </source>
</evidence>
<feature type="domain" description="Glycoside phosphorylase C-terminal" evidence="5">
    <location>
        <begin position="1019"/>
        <end position="1107"/>
    </location>
</feature>
<keyword evidence="8" id="KW-1185">Reference proteome</keyword>
<gene>
    <name evidence="7" type="ORF">SAMN02746066_02108</name>
</gene>
<organism evidence="7 8">
    <name type="scientific">Anaerosporobacter mobilis DSM 15930</name>
    <dbReference type="NCBI Taxonomy" id="1120996"/>
    <lineage>
        <taxon>Bacteria</taxon>
        <taxon>Bacillati</taxon>
        <taxon>Bacillota</taxon>
        <taxon>Clostridia</taxon>
        <taxon>Lachnospirales</taxon>
        <taxon>Lachnospiraceae</taxon>
        <taxon>Anaerosporobacter</taxon>
    </lineage>
</organism>
<dbReference type="RefSeq" id="WP_073287255.1">
    <property type="nucleotide sequence ID" value="NZ_FRCP01000010.1"/>
</dbReference>
<evidence type="ECO:0000313" key="8">
    <source>
        <dbReference type="Proteomes" id="UP000184038"/>
    </source>
</evidence>
<dbReference type="AlphaFoldDB" id="A0A1M7J301"/>
<dbReference type="GO" id="GO:0016757">
    <property type="term" value="F:glycosyltransferase activity"/>
    <property type="evidence" value="ECO:0007669"/>
    <property type="project" value="UniProtKB-KW"/>
</dbReference>
<dbReference type="Pfam" id="PF21958">
    <property type="entry name" value="SOGP_N"/>
    <property type="match status" value="1"/>
</dbReference>
<dbReference type="STRING" id="1120996.SAMN02746066_02108"/>
<name>A0A1M7J301_9FIRM</name>
<dbReference type="InterPro" id="IPR033432">
    <property type="entry name" value="GH94_catalytic"/>
</dbReference>
<dbReference type="Gene3D" id="1.50.10.10">
    <property type="match status" value="1"/>
</dbReference>
<feature type="domain" description="Glycosyl hydrolase 94 catalytic" evidence="3">
    <location>
        <begin position="619"/>
        <end position="955"/>
    </location>
</feature>
<accession>A0A1M7J301</accession>
<dbReference type="Pfam" id="PF21250">
    <property type="entry name" value="SOGP_2nd"/>
    <property type="match status" value="1"/>
</dbReference>
<keyword evidence="2" id="KW-0808">Transferase</keyword>
<dbReference type="EMBL" id="FRCP01000010">
    <property type="protein sequence ID" value="SHM47282.1"/>
    <property type="molecule type" value="Genomic_DNA"/>
</dbReference>
<dbReference type="OrthoDB" id="9769991at2"/>
<dbReference type="InterPro" id="IPR053831">
    <property type="entry name" value="SOGP_N"/>
</dbReference>
<dbReference type="InterPro" id="IPR048773">
    <property type="entry name" value="SOGP_C"/>
</dbReference>
<dbReference type="GO" id="GO:0005975">
    <property type="term" value="P:carbohydrate metabolic process"/>
    <property type="evidence" value="ECO:0007669"/>
    <property type="project" value="InterPro"/>
</dbReference>
<dbReference type="InterPro" id="IPR012341">
    <property type="entry name" value="6hp_glycosidase-like_sf"/>
</dbReference>
<proteinExistence type="predicted"/>
<evidence type="ECO:0000256" key="2">
    <source>
        <dbReference type="ARBA" id="ARBA00022679"/>
    </source>
</evidence>
<dbReference type="InterPro" id="IPR052047">
    <property type="entry name" value="GH94_Enzymes"/>
</dbReference>